<dbReference type="Pfam" id="PF00240">
    <property type="entry name" value="ubiquitin"/>
    <property type="match status" value="1"/>
</dbReference>
<keyword evidence="4" id="KW-1185">Reference proteome</keyword>
<dbReference type="InterPro" id="IPR036533">
    <property type="entry name" value="BAG_dom_sf"/>
</dbReference>
<accession>A0AB34J1X3</accession>
<keyword evidence="1" id="KW-0143">Chaperone</keyword>
<dbReference type="InterPro" id="IPR000626">
    <property type="entry name" value="Ubiquitin-like_dom"/>
</dbReference>
<comment type="caution">
    <text evidence="3">The sequence shown here is derived from an EMBL/GenBank/DDBJ whole genome shotgun (WGS) entry which is preliminary data.</text>
</comment>
<dbReference type="Pfam" id="PF02179">
    <property type="entry name" value="BAG"/>
    <property type="match status" value="1"/>
</dbReference>
<name>A0AB34J1X3_PRYPA</name>
<evidence type="ECO:0000256" key="1">
    <source>
        <dbReference type="ARBA" id="ARBA00023186"/>
    </source>
</evidence>
<dbReference type="GO" id="GO:0005737">
    <property type="term" value="C:cytoplasm"/>
    <property type="evidence" value="ECO:0007669"/>
    <property type="project" value="TreeGrafter"/>
</dbReference>
<feature type="domain" description="Ubiquitin-like" evidence="2">
    <location>
        <begin position="1"/>
        <end position="76"/>
    </location>
</feature>
<proteinExistence type="predicted"/>
<dbReference type="Proteomes" id="UP001515480">
    <property type="component" value="Unassembled WGS sequence"/>
</dbReference>
<dbReference type="PANTHER" id="PTHR12329:SF16">
    <property type="entry name" value="BAG FAMILY MOLECULAR CHAPERONE REGULATOR 1"/>
    <property type="match status" value="1"/>
</dbReference>
<dbReference type="InterPro" id="IPR003103">
    <property type="entry name" value="BAG_domain"/>
</dbReference>
<dbReference type="SUPFAM" id="SSF54236">
    <property type="entry name" value="Ubiquitin-like"/>
    <property type="match status" value="1"/>
</dbReference>
<dbReference type="InterPro" id="IPR039773">
    <property type="entry name" value="BAG_chaperone_regulator"/>
</dbReference>
<protein>
    <recommendedName>
        <fullName evidence="2">Ubiquitin-like domain-containing protein</fullName>
    </recommendedName>
</protein>
<dbReference type="SMART" id="SM00213">
    <property type="entry name" value="UBQ"/>
    <property type="match status" value="1"/>
</dbReference>
<dbReference type="GO" id="GO:0050821">
    <property type="term" value="P:protein stabilization"/>
    <property type="evidence" value="ECO:0007669"/>
    <property type="project" value="TreeGrafter"/>
</dbReference>
<reference evidence="3 4" key="1">
    <citation type="journal article" date="2024" name="Science">
        <title>Giant polyketide synthase enzymes in the biosynthesis of giant marine polyether toxins.</title>
        <authorList>
            <person name="Fallon T.R."/>
            <person name="Shende V.V."/>
            <person name="Wierzbicki I.H."/>
            <person name="Pendleton A.L."/>
            <person name="Watervoot N.F."/>
            <person name="Auber R.P."/>
            <person name="Gonzalez D.J."/>
            <person name="Wisecaver J.H."/>
            <person name="Moore B.S."/>
        </authorList>
    </citation>
    <scope>NUCLEOTIDE SEQUENCE [LARGE SCALE GENOMIC DNA]</scope>
    <source>
        <strain evidence="3 4">12B1</strain>
    </source>
</reference>
<dbReference type="AlphaFoldDB" id="A0AB34J1X3"/>
<dbReference type="GO" id="GO:0000774">
    <property type="term" value="F:adenyl-nucleotide exchange factor activity"/>
    <property type="evidence" value="ECO:0007669"/>
    <property type="project" value="TreeGrafter"/>
</dbReference>
<evidence type="ECO:0000313" key="4">
    <source>
        <dbReference type="Proteomes" id="UP001515480"/>
    </source>
</evidence>
<dbReference type="SUPFAM" id="SSF63491">
    <property type="entry name" value="BAG domain"/>
    <property type="match status" value="1"/>
</dbReference>
<dbReference type="PROSITE" id="PS50053">
    <property type="entry name" value="UBIQUITIN_2"/>
    <property type="match status" value="1"/>
</dbReference>
<gene>
    <name evidence="3" type="ORF">AB1Y20_006881</name>
</gene>
<organism evidence="3 4">
    <name type="scientific">Prymnesium parvum</name>
    <name type="common">Toxic golden alga</name>
    <dbReference type="NCBI Taxonomy" id="97485"/>
    <lineage>
        <taxon>Eukaryota</taxon>
        <taxon>Haptista</taxon>
        <taxon>Haptophyta</taxon>
        <taxon>Prymnesiophyceae</taxon>
        <taxon>Prymnesiales</taxon>
        <taxon>Prymnesiaceae</taxon>
        <taxon>Prymnesium</taxon>
    </lineage>
</organism>
<dbReference type="EMBL" id="JBGBPQ010000015">
    <property type="protein sequence ID" value="KAL1510580.1"/>
    <property type="molecule type" value="Genomic_DNA"/>
</dbReference>
<evidence type="ECO:0000259" key="2">
    <source>
        <dbReference type="PROSITE" id="PS50053"/>
    </source>
</evidence>
<dbReference type="PANTHER" id="PTHR12329">
    <property type="entry name" value="BCL2-ASSOCIATED ATHANOGENE"/>
    <property type="match status" value="1"/>
</dbReference>
<dbReference type="Gene3D" id="1.20.58.120">
    <property type="entry name" value="BAG domain"/>
    <property type="match status" value="1"/>
</dbReference>
<evidence type="ECO:0000313" key="3">
    <source>
        <dbReference type="EMBL" id="KAL1510580.1"/>
    </source>
</evidence>
<dbReference type="InterPro" id="IPR029071">
    <property type="entry name" value="Ubiquitin-like_domsf"/>
</dbReference>
<sequence length="150" mass="16461">MLLKVQGAGHDVQLTLAEDATILQLKEAIEASTGLVPVYQRLLFRGKTFDEDSALASSVGIADRTKVMLMHSQAYAQDRQAIEAIAALALELDALEARRETVDAAVLDELSTQICCKLDAVEVGDSHALRMRRKAQLKRCEELVQQRGRG</sequence>
<dbReference type="GO" id="GO:0051087">
    <property type="term" value="F:protein-folding chaperone binding"/>
    <property type="evidence" value="ECO:0007669"/>
    <property type="project" value="InterPro"/>
</dbReference>
<dbReference type="Gene3D" id="3.10.20.90">
    <property type="entry name" value="Phosphatidylinositol 3-kinase Catalytic Subunit, Chain A, domain 1"/>
    <property type="match status" value="1"/>
</dbReference>